<feature type="transmembrane region" description="Helical" evidence="2">
    <location>
        <begin position="124"/>
        <end position="142"/>
    </location>
</feature>
<dbReference type="Proteomes" id="UP000322000">
    <property type="component" value="Chromosome 1"/>
</dbReference>
<organism evidence="3 4">
    <name type="scientific">Trichoplusia ni</name>
    <name type="common">Cabbage looper</name>
    <dbReference type="NCBI Taxonomy" id="7111"/>
    <lineage>
        <taxon>Eukaryota</taxon>
        <taxon>Metazoa</taxon>
        <taxon>Ecdysozoa</taxon>
        <taxon>Arthropoda</taxon>
        <taxon>Hexapoda</taxon>
        <taxon>Insecta</taxon>
        <taxon>Pterygota</taxon>
        <taxon>Neoptera</taxon>
        <taxon>Endopterygota</taxon>
        <taxon>Lepidoptera</taxon>
        <taxon>Glossata</taxon>
        <taxon>Ditrysia</taxon>
        <taxon>Noctuoidea</taxon>
        <taxon>Noctuidae</taxon>
        <taxon>Plusiinae</taxon>
        <taxon>Trichoplusia</taxon>
    </lineage>
</organism>
<sequence length="227" mass="25324">MADAAAARREARRRRILENSHNRLQLISGKCGDEYPKESPVRTIPDQNYESPTISENNSCSKTSLHNGVINSEPDILDLISTNLNRDIAAGDGEVPGDLAPFAAPAVEPGPTPPFWEKLTNNKYDIVLLSLIIQLLYGLSLVTFDGTYFFLPVLIYIVTKLIWFPSQSSSSFSSALQLLQVMSTHRVQKVLHVMQYLMVISCDICIFLFTTICIQSLWITLKSDSNT</sequence>
<dbReference type="GeneID" id="113509026"/>
<dbReference type="AlphaFoldDB" id="A0A7E5X5M8"/>
<feature type="transmembrane region" description="Helical" evidence="2">
    <location>
        <begin position="196"/>
        <end position="221"/>
    </location>
</feature>
<keyword evidence="3" id="KW-1185">Reference proteome</keyword>
<evidence type="ECO:0000256" key="1">
    <source>
        <dbReference type="SAM" id="MobiDB-lite"/>
    </source>
</evidence>
<keyword evidence="2" id="KW-1133">Transmembrane helix</keyword>
<gene>
    <name evidence="4" type="primary">LOC113509026</name>
</gene>
<dbReference type="RefSeq" id="XP_026748079.1">
    <property type="nucleotide sequence ID" value="XM_026892278.1"/>
</dbReference>
<proteinExistence type="predicted"/>
<feature type="region of interest" description="Disordered" evidence="1">
    <location>
        <begin position="35"/>
        <end position="60"/>
    </location>
</feature>
<keyword evidence="2" id="KW-0812">Transmembrane</keyword>
<keyword evidence="2" id="KW-0472">Membrane</keyword>
<dbReference type="InParanoid" id="A0A7E5X5M8"/>
<dbReference type="OrthoDB" id="8117793at2759"/>
<reference evidence="4" key="1">
    <citation type="submission" date="2025-08" db="UniProtKB">
        <authorList>
            <consortium name="RefSeq"/>
        </authorList>
    </citation>
    <scope>IDENTIFICATION</scope>
</reference>
<name>A0A7E5X5M8_TRINI</name>
<evidence type="ECO:0000313" key="3">
    <source>
        <dbReference type="Proteomes" id="UP000322000"/>
    </source>
</evidence>
<accession>A0A7E5X5M8</accession>
<protein>
    <submittedName>
        <fullName evidence="4">Uncharacterized protein LOC113509026</fullName>
    </submittedName>
</protein>
<evidence type="ECO:0000313" key="4">
    <source>
        <dbReference type="RefSeq" id="XP_026748079.1"/>
    </source>
</evidence>
<dbReference type="KEGG" id="tnl:113509026"/>
<evidence type="ECO:0000256" key="2">
    <source>
        <dbReference type="SAM" id="Phobius"/>
    </source>
</evidence>
<feature type="compositionally biased region" description="Polar residues" evidence="1">
    <location>
        <begin position="45"/>
        <end position="60"/>
    </location>
</feature>